<sequence>ARLLPPRRLPLQGGGGRPAAQRQRQPLHRGGRPLRGAGHRRGGRGGREPLHPEVPRARQVPRAGAEAGAPAGQRGGGLGAAVHREPGDRAAHRVREAPERGAPAAPHLEPHQRVPHQVGRERPELHQQRGGGGEHAAVLPGLHPAARGI</sequence>
<name>A0A6J4L1N1_9BACT</name>
<feature type="compositionally biased region" description="Basic and acidic residues" evidence="1">
    <location>
        <begin position="82"/>
        <end position="99"/>
    </location>
</feature>
<organism evidence="2">
    <name type="scientific">uncultured Gemmatimonadota bacterium</name>
    <dbReference type="NCBI Taxonomy" id="203437"/>
    <lineage>
        <taxon>Bacteria</taxon>
        <taxon>Pseudomonadati</taxon>
        <taxon>Gemmatimonadota</taxon>
        <taxon>environmental samples</taxon>
    </lineage>
</organism>
<dbReference type="AlphaFoldDB" id="A0A6J4L1N1"/>
<evidence type="ECO:0000256" key="1">
    <source>
        <dbReference type="SAM" id="MobiDB-lite"/>
    </source>
</evidence>
<feature type="compositionally biased region" description="Basic residues" evidence="1">
    <location>
        <begin position="25"/>
        <end position="44"/>
    </location>
</feature>
<proteinExistence type="predicted"/>
<reference evidence="2" key="1">
    <citation type="submission" date="2020-02" db="EMBL/GenBank/DDBJ databases">
        <authorList>
            <person name="Meier V. D."/>
        </authorList>
    </citation>
    <scope>NUCLEOTIDE SEQUENCE</scope>
    <source>
        <strain evidence="2">AVDCRST_MAG68</strain>
    </source>
</reference>
<gene>
    <name evidence="2" type="ORF">AVDCRST_MAG68-1908</name>
</gene>
<feature type="compositionally biased region" description="Low complexity" evidence="1">
    <location>
        <begin position="63"/>
        <end position="72"/>
    </location>
</feature>
<dbReference type="EMBL" id="CADCTW010000090">
    <property type="protein sequence ID" value="CAA9320052.1"/>
    <property type="molecule type" value="Genomic_DNA"/>
</dbReference>
<feature type="non-terminal residue" evidence="2">
    <location>
        <position position="149"/>
    </location>
</feature>
<feature type="compositionally biased region" description="Low complexity" evidence="1">
    <location>
        <begin position="1"/>
        <end position="11"/>
    </location>
</feature>
<accession>A0A6J4L1N1</accession>
<feature type="non-terminal residue" evidence="2">
    <location>
        <position position="1"/>
    </location>
</feature>
<feature type="region of interest" description="Disordered" evidence="1">
    <location>
        <begin position="1"/>
        <end position="149"/>
    </location>
</feature>
<evidence type="ECO:0000313" key="2">
    <source>
        <dbReference type="EMBL" id="CAA9320052.1"/>
    </source>
</evidence>
<protein>
    <submittedName>
        <fullName evidence="2">Uncharacterized protein</fullName>
    </submittedName>
</protein>
<feature type="compositionally biased region" description="Basic and acidic residues" evidence="1">
    <location>
        <begin position="108"/>
        <end position="127"/>
    </location>
</feature>
<feature type="compositionally biased region" description="Basic and acidic residues" evidence="1">
    <location>
        <begin position="45"/>
        <end position="56"/>
    </location>
</feature>